<keyword evidence="2 6" id="KW-0378">Hydrolase</keyword>
<evidence type="ECO:0000256" key="3">
    <source>
        <dbReference type="ARBA" id="ARBA00023004"/>
    </source>
</evidence>
<evidence type="ECO:0000313" key="7">
    <source>
        <dbReference type="Proteomes" id="UP000757435"/>
    </source>
</evidence>
<dbReference type="EC" id="3.1.4.53" evidence="6"/>
<dbReference type="InterPro" id="IPR050884">
    <property type="entry name" value="CNP_phosphodiesterase-III"/>
</dbReference>
<dbReference type="InterPro" id="IPR029052">
    <property type="entry name" value="Metallo-depent_PP-like"/>
</dbReference>
<sequence>MISSSPPSSPLVIAQLTDTHLFADEDQTMKDCPTVLSFQAVLDTVAQLQPQPNLLLLTGDLSQDETLSSYHQLHNRITPLGIPTYWIPGNHDQSLADMEQTLCTAPISSEKCFQAGGWQFILLNSMLHQQVQGELSAEALATLDQQLQDSTLPTLIALHHPPLAIASAWMDAIGLQNREALFAILDRHPQVKLVIFGHIHQEFDRVRQGVRYLGAPSTCVQFSPNVDEFAIDGDRQPGFRLISLYPDGQFTTTVQRIGAANPCIESGE</sequence>
<evidence type="ECO:0000256" key="1">
    <source>
        <dbReference type="ARBA" id="ARBA00022723"/>
    </source>
</evidence>
<keyword evidence="1" id="KW-0479">Metal-binding</keyword>
<reference evidence="6" key="1">
    <citation type="submission" date="2021-05" db="EMBL/GenBank/DDBJ databases">
        <authorList>
            <person name="Pietrasiak N."/>
            <person name="Ward R."/>
            <person name="Stajich J.E."/>
            <person name="Kurbessoian T."/>
        </authorList>
    </citation>
    <scope>NUCLEOTIDE SEQUENCE</scope>
    <source>
        <strain evidence="6">UHER 2000/2452</strain>
    </source>
</reference>
<dbReference type="PANTHER" id="PTHR42988:SF2">
    <property type="entry name" value="CYCLIC NUCLEOTIDE PHOSPHODIESTERASE CBUA0032-RELATED"/>
    <property type="match status" value="1"/>
</dbReference>
<dbReference type="EMBL" id="JAHHHD010000070">
    <property type="protein sequence ID" value="MBW4662359.1"/>
    <property type="molecule type" value="Genomic_DNA"/>
</dbReference>
<dbReference type="CDD" id="cd07402">
    <property type="entry name" value="MPP_GpdQ"/>
    <property type="match status" value="1"/>
</dbReference>
<organism evidence="6 7">
    <name type="scientific">Drouetiella hepatica Uher 2000/2452</name>
    <dbReference type="NCBI Taxonomy" id="904376"/>
    <lineage>
        <taxon>Bacteria</taxon>
        <taxon>Bacillati</taxon>
        <taxon>Cyanobacteriota</taxon>
        <taxon>Cyanophyceae</taxon>
        <taxon>Oculatellales</taxon>
        <taxon>Oculatellaceae</taxon>
        <taxon>Drouetiella</taxon>
    </lineage>
</organism>
<dbReference type="InterPro" id="IPR026575">
    <property type="entry name" value="GpdQ/CpdA-like"/>
</dbReference>
<dbReference type="AlphaFoldDB" id="A0A951UQV4"/>
<feature type="domain" description="Calcineurin-like phosphoesterase" evidence="5">
    <location>
        <begin position="12"/>
        <end position="201"/>
    </location>
</feature>
<gene>
    <name evidence="6" type="primary">cpdA</name>
    <name evidence="6" type="ORF">KME15_27220</name>
</gene>
<evidence type="ECO:0000313" key="6">
    <source>
        <dbReference type="EMBL" id="MBW4662359.1"/>
    </source>
</evidence>
<dbReference type="NCBIfam" id="NF008359">
    <property type="entry name" value="PRK11148.1"/>
    <property type="match status" value="1"/>
</dbReference>
<evidence type="ECO:0000259" key="5">
    <source>
        <dbReference type="Pfam" id="PF00149"/>
    </source>
</evidence>
<evidence type="ECO:0000256" key="2">
    <source>
        <dbReference type="ARBA" id="ARBA00022801"/>
    </source>
</evidence>
<dbReference type="Pfam" id="PF00149">
    <property type="entry name" value="Metallophos"/>
    <property type="match status" value="1"/>
</dbReference>
<keyword evidence="3" id="KW-0408">Iron</keyword>
<dbReference type="PANTHER" id="PTHR42988">
    <property type="entry name" value="PHOSPHOHYDROLASE"/>
    <property type="match status" value="1"/>
</dbReference>
<evidence type="ECO:0000256" key="4">
    <source>
        <dbReference type="ARBA" id="ARBA00025742"/>
    </source>
</evidence>
<name>A0A951UQV4_9CYAN</name>
<dbReference type="InterPro" id="IPR004843">
    <property type="entry name" value="Calcineurin-like_PHP"/>
</dbReference>
<comment type="caution">
    <text evidence="6">The sequence shown here is derived from an EMBL/GenBank/DDBJ whole genome shotgun (WGS) entry which is preliminary data.</text>
</comment>
<reference evidence="6" key="2">
    <citation type="journal article" date="2022" name="Microbiol. Resour. Announc.">
        <title>Metagenome Sequencing to Explore Phylogenomics of Terrestrial Cyanobacteria.</title>
        <authorList>
            <person name="Ward R.D."/>
            <person name="Stajich J.E."/>
            <person name="Johansen J.R."/>
            <person name="Huntemann M."/>
            <person name="Clum A."/>
            <person name="Foster B."/>
            <person name="Foster B."/>
            <person name="Roux S."/>
            <person name="Palaniappan K."/>
            <person name="Varghese N."/>
            <person name="Mukherjee S."/>
            <person name="Reddy T.B.K."/>
            <person name="Daum C."/>
            <person name="Copeland A."/>
            <person name="Chen I.A."/>
            <person name="Ivanova N.N."/>
            <person name="Kyrpides N.C."/>
            <person name="Shapiro N."/>
            <person name="Eloe-Fadrosh E.A."/>
            <person name="Pietrasiak N."/>
        </authorList>
    </citation>
    <scope>NUCLEOTIDE SEQUENCE</scope>
    <source>
        <strain evidence="6">UHER 2000/2452</strain>
    </source>
</reference>
<proteinExistence type="inferred from homology"/>
<protein>
    <submittedName>
        <fullName evidence="6">3',5'-cyclic-AMP phosphodiesterase</fullName>
        <ecNumber evidence="6">3.1.4.53</ecNumber>
    </submittedName>
</protein>
<dbReference type="Proteomes" id="UP000757435">
    <property type="component" value="Unassembled WGS sequence"/>
</dbReference>
<dbReference type="GO" id="GO:0046872">
    <property type="term" value="F:metal ion binding"/>
    <property type="evidence" value="ECO:0007669"/>
    <property type="project" value="UniProtKB-KW"/>
</dbReference>
<dbReference type="GO" id="GO:0004115">
    <property type="term" value="F:3',5'-cyclic-AMP phosphodiesterase activity"/>
    <property type="evidence" value="ECO:0007669"/>
    <property type="project" value="UniProtKB-EC"/>
</dbReference>
<dbReference type="Gene3D" id="3.60.21.10">
    <property type="match status" value="1"/>
</dbReference>
<comment type="similarity">
    <text evidence="4">Belongs to the cyclic nucleotide phosphodiesterase class-III family.</text>
</comment>
<dbReference type="SUPFAM" id="SSF56300">
    <property type="entry name" value="Metallo-dependent phosphatases"/>
    <property type="match status" value="1"/>
</dbReference>
<accession>A0A951UQV4</accession>